<accession>A0A1H6AVV6</accession>
<dbReference type="InterPro" id="IPR003346">
    <property type="entry name" value="Transposase_20"/>
</dbReference>
<reference evidence="4" key="1">
    <citation type="submission" date="2016-10" db="EMBL/GenBank/DDBJ databases">
        <authorList>
            <person name="Varghese N."/>
            <person name="Submissions S."/>
        </authorList>
    </citation>
    <scope>NUCLEOTIDE SEQUENCE [LARGE SCALE GENOMIC DNA]</scope>
    <source>
        <strain evidence="4">DSM 17298</strain>
    </source>
</reference>
<evidence type="ECO:0000313" key="3">
    <source>
        <dbReference type="EMBL" id="SEG52207.1"/>
    </source>
</evidence>
<dbReference type="RefSeq" id="WP_103926844.1">
    <property type="nucleotide sequence ID" value="NZ_FNVR01000070.1"/>
</dbReference>
<dbReference type="GO" id="GO:0006313">
    <property type="term" value="P:DNA transposition"/>
    <property type="evidence" value="ECO:0007669"/>
    <property type="project" value="InterPro"/>
</dbReference>
<dbReference type="Pfam" id="PF02371">
    <property type="entry name" value="Transposase_20"/>
    <property type="match status" value="1"/>
</dbReference>
<dbReference type="STRING" id="1120964.GCA_001313265_07962"/>
<dbReference type="AlphaFoldDB" id="A0A1H6AVV6"/>
<name>A0A1H6AVV6_9BACT</name>
<gene>
    <name evidence="3" type="ORF">SAMN03080598_04326</name>
</gene>
<feature type="domain" description="Transposase IS116/IS110/IS902 C-terminal" evidence="2">
    <location>
        <begin position="209"/>
        <end position="286"/>
    </location>
</feature>
<evidence type="ECO:0000313" key="4">
    <source>
        <dbReference type="Proteomes" id="UP000236736"/>
    </source>
</evidence>
<sequence length="358" mass="40672">MKAIKQTIGVDVAQDELVCSFGLLFEDLSWQIKARKTFGNHPSGFKACLKWAESMRDSGSEVLFVMEATGVYHEKFAHWLVDQGQKLSIVLPTKISNYMRTLSTKTVTDSTCADAITQFGLERKLDHWAPPKPIFRTLRQLTRERDQIVAERVTVDNQIHAENTEAFPNANSLKRLNERRKLLCKQEREIKNEIHHLVKSDQELDQAVKRITSIPGVGELTAVIVLAETNGFELVRNKRQLTSYAGFDVREKQSGTSVKGKPKISKKGNRSLRKAMHLPALAAIRHCEIYKGTFARLVGRHGIKMKAAVAVQRKLLELIYILFRNKTTFDPAYEEKREDGKNHASLYSLADADLRNEN</sequence>
<dbReference type="EMBL" id="FNVR01000070">
    <property type="protein sequence ID" value="SEG52207.1"/>
    <property type="molecule type" value="Genomic_DNA"/>
</dbReference>
<evidence type="ECO:0000259" key="2">
    <source>
        <dbReference type="Pfam" id="PF02371"/>
    </source>
</evidence>
<dbReference type="NCBIfam" id="NF033542">
    <property type="entry name" value="transpos_IS110"/>
    <property type="match status" value="1"/>
</dbReference>
<dbReference type="OrthoDB" id="964423at2"/>
<proteinExistence type="predicted"/>
<organism evidence="3 4">
    <name type="scientific">Algoriphagus boritolerans DSM 17298 = JCM 18970</name>
    <dbReference type="NCBI Taxonomy" id="1120964"/>
    <lineage>
        <taxon>Bacteria</taxon>
        <taxon>Pseudomonadati</taxon>
        <taxon>Bacteroidota</taxon>
        <taxon>Cytophagia</taxon>
        <taxon>Cytophagales</taxon>
        <taxon>Cyclobacteriaceae</taxon>
        <taxon>Algoriphagus</taxon>
    </lineage>
</organism>
<dbReference type="InterPro" id="IPR047650">
    <property type="entry name" value="Transpos_IS110"/>
</dbReference>
<protein>
    <submittedName>
        <fullName evidence="3">Transposase</fullName>
    </submittedName>
</protein>
<dbReference type="PANTHER" id="PTHR33055:SF13">
    <property type="entry name" value="TRANSPOSASE"/>
    <property type="match status" value="1"/>
</dbReference>
<dbReference type="Pfam" id="PF01548">
    <property type="entry name" value="DEDD_Tnp_IS110"/>
    <property type="match status" value="1"/>
</dbReference>
<dbReference type="GO" id="GO:0004803">
    <property type="term" value="F:transposase activity"/>
    <property type="evidence" value="ECO:0007669"/>
    <property type="project" value="InterPro"/>
</dbReference>
<dbReference type="Proteomes" id="UP000236736">
    <property type="component" value="Unassembled WGS sequence"/>
</dbReference>
<feature type="domain" description="Transposase IS110-like N-terminal" evidence="1">
    <location>
        <begin position="8"/>
        <end position="167"/>
    </location>
</feature>
<dbReference type="InterPro" id="IPR002525">
    <property type="entry name" value="Transp_IS110-like_N"/>
</dbReference>
<keyword evidence="4" id="KW-1185">Reference proteome</keyword>
<dbReference type="GO" id="GO:0003677">
    <property type="term" value="F:DNA binding"/>
    <property type="evidence" value="ECO:0007669"/>
    <property type="project" value="InterPro"/>
</dbReference>
<dbReference type="PANTHER" id="PTHR33055">
    <property type="entry name" value="TRANSPOSASE FOR INSERTION SEQUENCE ELEMENT IS1111A"/>
    <property type="match status" value="1"/>
</dbReference>
<evidence type="ECO:0000259" key="1">
    <source>
        <dbReference type="Pfam" id="PF01548"/>
    </source>
</evidence>